<name>A0A5C8PIQ9_9HYPH</name>
<keyword evidence="2" id="KW-0805">Transcription regulation</keyword>
<dbReference type="GO" id="GO:0003700">
    <property type="term" value="F:DNA-binding transcription factor activity"/>
    <property type="evidence" value="ECO:0007669"/>
    <property type="project" value="TreeGrafter"/>
</dbReference>
<dbReference type="InterPro" id="IPR046335">
    <property type="entry name" value="LacI/GalR-like_sensor"/>
</dbReference>
<reference evidence="7 8" key="1">
    <citation type="submission" date="2019-06" db="EMBL/GenBank/DDBJ databases">
        <title>New taxonomy in bacterial strain CC-CFT640, isolated from vineyard.</title>
        <authorList>
            <person name="Lin S.-Y."/>
            <person name="Tsai C.-F."/>
            <person name="Young C.-C."/>
        </authorList>
    </citation>
    <scope>NUCLEOTIDE SEQUENCE [LARGE SCALE GENOMIC DNA]</scope>
    <source>
        <strain evidence="7 8">CC-CFT640</strain>
    </source>
</reference>
<dbReference type="PANTHER" id="PTHR30146">
    <property type="entry name" value="LACI-RELATED TRANSCRIPTIONAL REPRESSOR"/>
    <property type="match status" value="1"/>
</dbReference>
<accession>A0A5C8PIQ9</accession>
<evidence type="ECO:0000313" key="8">
    <source>
        <dbReference type="Proteomes" id="UP000321638"/>
    </source>
</evidence>
<dbReference type="GO" id="GO:0000976">
    <property type="term" value="F:transcription cis-regulatory region binding"/>
    <property type="evidence" value="ECO:0007669"/>
    <property type="project" value="TreeGrafter"/>
</dbReference>
<dbReference type="CDD" id="cd06284">
    <property type="entry name" value="PBP1_LacI-like"/>
    <property type="match status" value="1"/>
</dbReference>
<sequence length="354" mass="37838">MPRQPWHCPGIGKAKGRDKVPPTCGAFAYAAVHPSPRGSGEREGPIAKRWEGEGYERSVPISAAWLDRSYPSPSHAFGMGPFLSPLPRDEETAPVLPYANPLPLPADPAMLRDGHADGMILMTGKLPAGPEPPASLPVVVASEIIEGAGFPHVQVDNVAAAAGAVQHLVALGHRRIAHITGPVPEVLSVHRRRGYRQAMRAADLKIPPGYIQRGDFLLASGRAGCRALLDLPMPPTAIFCANDEMAFGAIHELRQRGHDVPGDVSVVGFDDIYLSEAFYPPLTTVSQPRAEIGRMAMTQLLAMMSDKNPSRAPVILPTALKVRGTTAPPRIDPSPRAGQGREARPREKVARSAG</sequence>
<keyword evidence="8" id="KW-1185">Reference proteome</keyword>
<organism evidence="7 8">
    <name type="scientific">Vineibacter terrae</name>
    <dbReference type="NCBI Taxonomy" id="2586908"/>
    <lineage>
        <taxon>Bacteria</taxon>
        <taxon>Pseudomonadati</taxon>
        <taxon>Pseudomonadota</taxon>
        <taxon>Alphaproteobacteria</taxon>
        <taxon>Hyphomicrobiales</taxon>
        <taxon>Vineibacter</taxon>
    </lineage>
</organism>
<keyword evidence="1" id="KW-0678">Repressor</keyword>
<feature type="region of interest" description="Disordered" evidence="5">
    <location>
        <begin position="323"/>
        <end position="354"/>
    </location>
</feature>
<dbReference type="PANTHER" id="PTHR30146:SF151">
    <property type="entry name" value="HTH-TYPE TRANSCRIPTIONAL REPRESSOR CYTR"/>
    <property type="match status" value="1"/>
</dbReference>
<evidence type="ECO:0000313" key="7">
    <source>
        <dbReference type="EMBL" id="TXL73700.1"/>
    </source>
</evidence>
<comment type="caution">
    <text evidence="7">The sequence shown here is derived from an EMBL/GenBank/DDBJ whole genome shotgun (WGS) entry which is preliminary data.</text>
</comment>
<keyword evidence="4" id="KW-0804">Transcription</keyword>
<dbReference type="SUPFAM" id="SSF53822">
    <property type="entry name" value="Periplasmic binding protein-like I"/>
    <property type="match status" value="1"/>
</dbReference>
<dbReference type="InterPro" id="IPR028082">
    <property type="entry name" value="Peripla_BP_I"/>
</dbReference>
<evidence type="ECO:0000256" key="4">
    <source>
        <dbReference type="ARBA" id="ARBA00023163"/>
    </source>
</evidence>
<protein>
    <submittedName>
        <fullName evidence="7">Substrate-binding domain-containing protein</fullName>
    </submittedName>
</protein>
<keyword evidence="3" id="KW-0238">DNA-binding</keyword>
<dbReference type="Proteomes" id="UP000321638">
    <property type="component" value="Unassembled WGS sequence"/>
</dbReference>
<dbReference type="AlphaFoldDB" id="A0A5C8PIQ9"/>
<feature type="compositionally biased region" description="Basic and acidic residues" evidence="5">
    <location>
        <begin position="339"/>
        <end position="354"/>
    </location>
</feature>
<gene>
    <name evidence="7" type="ORF">FHP25_20030</name>
</gene>
<evidence type="ECO:0000259" key="6">
    <source>
        <dbReference type="Pfam" id="PF13377"/>
    </source>
</evidence>
<dbReference type="EMBL" id="VDUZ01000023">
    <property type="protein sequence ID" value="TXL73700.1"/>
    <property type="molecule type" value="Genomic_DNA"/>
</dbReference>
<evidence type="ECO:0000256" key="3">
    <source>
        <dbReference type="ARBA" id="ARBA00023125"/>
    </source>
</evidence>
<dbReference type="Pfam" id="PF13377">
    <property type="entry name" value="Peripla_BP_3"/>
    <property type="match status" value="1"/>
</dbReference>
<proteinExistence type="predicted"/>
<dbReference type="OrthoDB" id="128688at2"/>
<evidence type="ECO:0000256" key="5">
    <source>
        <dbReference type="SAM" id="MobiDB-lite"/>
    </source>
</evidence>
<feature type="domain" description="Transcriptional regulator LacI/GalR-like sensor" evidence="6">
    <location>
        <begin position="165"/>
        <end position="326"/>
    </location>
</feature>
<dbReference type="Gene3D" id="3.40.50.2300">
    <property type="match status" value="2"/>
</dbReference>
<evidence type="ECO:0000256" key="1">
    <source>
        <dbReference type="ARBA" id="ARBA00022491"/>
    </source>
</evidence>
<evidence type="ECO:0000256" key="2">
    <source>
        <dbReference type="ARBA" id="ARBA00023015"/>
    </source>
</evidence>